<name>A0ABT2EJ92_9BACT</name>
<gene>
    <name evidence="1" type="ORF">M2350_000419</name>
</gene>
<dbReference type="Proteomes" id="UP001204798">
    <property type="component" value="Unassembled WGS sequence"/>
</dbReference>
<sequence length="29" mass="3552">MTRMGTRFQRRRGQVRFAIIGTMRIRWLG</sequence>
<reference evidence="1 2" key="1">
    <citation type="submission" date="2022-08" db="EMBL/GenBank/DDBJ databases">
        <title>Bacterial and archaeal communities from various locations to study Microbial Dark Matter (Phase II).</title>
        <authorList>
            <person name="Stepanauskas R."/>
        </authorList>
    </citation>
    <scope>NUCLEOTIDE SEQUENCE [LARGE SCALE GENOMIC DNA]</scope>
    <source>
        <strain evidence="1 2">PD1</strain>
    </source>
</reference>
<protein>
    <submittedName>
        <fullName evidence="1">Uncharacterized protein</fullName>
    </submittedName>
</protein>
<evidence type="ECO:0000313" key="1">
    <source>
        <dbReference type="EMBL" id="MCS3918022.1"/>
    </source>
</evidence>
<accession>A0ABT2EJ92</accession>
<dbReference type="EMBL" id="JANUCP010000001">
    <property type="protein sequence ID" value="MCS3918022.1"/>
    <property type="molecule type" value="Genomic_DNA"/>
</dbReference>
<comment type="caution">
    <text evidence="1">The sequence shown here is derived from an EMBL/GenBank/DDBJ whole genome shotgun (WGS) entry which is preliminary data.</text>
</comment>
<proteinExistence type="predicted"/>
<organism evidence="1 2">
    <name type="scientific">Candidatus Fervidibacter sacchari</name>
    <dbReference type="NCBI Taxonomy" id="1448929"/>
    <lineage>
        <taxon>Bacteria</taxon>
        <taxon>Candidatus Fervidibacterota</taxon>
        <taxon>Candidatus Fervidibacter</taxon>
    </lineage>
</organism>
<keyword evidence="2" id="KW-1185">Reference proteome</keyword>
<evidence type="ECO:0000313" key="2">
    <source>
        <dbReference type="Proteomes" id="UP001204798"/>
    </source>
</evidence>